<proteinExistence type="predicted"/>
<dbReference type="PANTHER" id="PTHR31793:SF24">
    <property type="entry name" value="LONG-CHAIN ACYL-COA THIOESTERASE FADM"/>
    <property type="match status" value="1"/>
</dbReference>
<dbReference type="Pfam" id="PF13279">
    <property type="entry name" value="4HBT_2"/>
    <property type="match status" value="1"/>
</dbReference>
<dbReference type="SUPFAM" id="SSF54637">
    <property type="entry name" value="Thioesterase/thiol ester dehydrase-isomerase"/>
    <property type="match status" value="1"/>
</dbReference>
<dbReference type="EMBL" id="RJUK01000001">
    <property type="protein sequence ID" value="ROQ21636.1"/>
    <property type="molecule type" value="Genomic_DNA"/>
</dbReference>
<dbReference type="CDD" id="cd00586">
    <property type="entry name" value="4HBT"/>
    <property type="match status" value="1"/>
</dbReference>
<organism evidence="1 2">
    <name type="scientific">Marinimicrobium koreense</name>
    <dbReference type="NCBI Taxonomy" id="306545"/>
    <lineage>
        <taxon>Bacteria</taxon>
        <taxon>Pseudomonadati</taxon>
        <taxon>Pseudomonadota</taxon>
        <taxon>Gammaproteobacteria</taxon>
        <taxon>Cellvibrionales</taxon>
        <taxon>Cellvibrionaceae</taxon>
        <taxon>Marinimicrobium</taxon>
    </lineage>
</organism>
<dbReference type="InterPro" id="IPR029069">
    <property type="entry name" value="HotDog_dom_sf"/>
</dbReference>
<comment type="caution">
    <text evidence="1">The sequence shown here is derived from an EMBL/GenBank/DDBJ whole genome shotgun (WGS) entry which is preliminary data.</text>
</comment>
<protein>
    <submittedName>
        <fullName evidence="1">Acyl-CoA thioester hydrolase</fullName>
    </submittedName>
</protein>
<dbReference type="GO" id="GO:0047617">
    <property type="term" value="F:fatty acyl-CoA hydrolase activity"/>
    <property type="evidence" value="ECO:0007669"/>
    <property type="project" value="TreeGrafter"/>
</dbReference>
<dbReference type="Gene3D" id="3.10.129.10">
    <property type="entry name" value="Hotdog Thioesterase"/>
    <property type="match status" value="1"/>
</dbReference>
<keyword evidence="2" id="KW-1185">Reference proteome</keyword>
<sequence>MKADQLPEQPNFSCDIPLRWGDMDAFGHVNNTLYLRYCEEARFQWLSRAGITLAADSYPVVVTVGCTFLRPVVYPATLRIDCYAAEPGRSSFVAYYRLYTTDNLEQPCAEAHSKVVWVGADGKSRPLPDSIRTWFTS</sequence>
<dbReference type="PANTHER" id="PTHR31793">
    <property type="entry name" value="4-HYDROXYBENZOYL-COA THIOESTERASE FAMILY MEMBER"/>
    <property type="match status" value="1"/>
</dbReference>
<reference evidence="1 2" key="1">
    <citation type="submission" date="2018-11" db="EMBL/GenBank/DDBJ databases">
        <title>Genomic Encyclopedia of Type Strains, Phase IV (KMG-IV): sequencing the most valuable type-strain genomes for metagenomic binning, comparative biology and taxonomic classification.</title>
        <authorList>
            <person name="Goeker M."/>
        </authorList>
    </citation>
    <scope>NUCLEOTIDE SEQUENCE [LARGE SCALE GENOMIC DNA]</scope>
    <source>
        <strain evidence="1 2">DSM 16974</strain>
    </source>
</reference>
<keyword evidence="1" id="KW-0378">Hydrolase</keyword>
<accession>A0A3N1PAC0</accession>
<dbReference type="AlphaFoldDB" id="A0A3N1PAC0"/>
<gene>
    <name evidence="1" type="ORF">EDC38_2262</name>
</gene>
<dbReference type="InterPro" id="IPR050563">
    <property type="entry name" value="4-hydroxybenzoyl-CoA_TE"/>
</dbReference>
<dbReference type="RefSeq" id="WP_170162901.1">
    <property type="nucleotide sequence ID" value="NZ_RJUK01000001.1"/>
</dbReference>
<evidence type="ECO:0000313" key="1">
    <source>
        <dbReference type="EMBL" id="ROQ21636.1"/>
    </source>
</evidence>
<evidence type="ECO:0000313" key="2">
    <source>
        <dbReference type="Proteomes" id="UP000273643"/>
    </source>
</evidence>
<name>A0A3N1PAC0_9GAMM</name>
<dbReference type="Proteomes" id="UP000273643">
    <property type="component" value="Unassembled WGS sequence"/>
</dbReference>